<reference evidence="5 6" key="1">
    <citation type="submission" date="2021-03" db="EMBL/GenBank/DDBJ databases">
        <title>Genomic Encyclopedia of Type Strains, Phase IV (KMG-IV): sequencing the most valuable type-strain genomes for metagenomic binning, comparative biology and taxonomic classification.</title>
        <authorList>
            <person name="Goeker M."/>
        </authorList>
    </citation>
    <scope>NUCLEOTIDE SEQUENCE [LARGE SCALE GENOMIC DNA]</scope>
    <source>
        <strain evidence="5 6">DSM 25609</strain>
    </source>
</reference>
<keyword evidence="4" id="KW-0865">Zymogen</keyword>
<comment type="pathway">
    <text evidence="4">Sulfur metabolism; glutathione metabolism.</text>
</comment>
<keyword evidence="4 5" id="KW-0012">Acyltransferase</keyword>
<comment type="caution">
    <text evidence="5">The sequence shown here is derived from an EMBL/GenBank/DDBJ whole genome shotgun (WGS) entry which is preliminary data.</text>
</comment>
<sequence>MKSFSNKSNPYPVTRHATYAKNGMVATSQPLAAQAGLEILKKGGNAIDAAIATAACLTVVEPTSNGIGGDAFALVWTKGKLHGLNASGRSPKNISIEAVKEAGYDEIPTHGWIPVTVPGVPGAWAELSEEFGKLPFKEVMQPAIDYASEGYPISPTLGNYWNKAYTGFKTKLTDAVFRNWFNTFAPNDRAPKVGEVWSSPDHAKTLESIANTNAESFYRGEIAEKIAAFSKEHGGFLSAEDLADHQAEWVDPIKVNYRGYDVWEVPPNGQGIVALQALNMLKGFTFTEKEAAATYHKQMEAIKLAFADGQKHVTEENSMRYTTEQILSEDYAETRRSLISDEAIQPEAGEPSSSGTVYLSTADNEGNMVSFIQSNYMGFGSGLVIPGTGIALQNRGHNFSMDPSHVNALEGGKRTFHTIIPGFLTKGNQPIGPFGVMGGFMQPQGHVQVVMNTIDFGMNPQAALDAPRWQWIKDKTVEVEHRFAHHTAQELAEKGHDIRIQLEPNSFGRGQIIWRDAETGVLVGGTESRTDGTIAAW</sequence>
<dbReference type="InterPro" id="IPR043137">
    <property type="entry name" value="GGT_ssub_C"/>
</dbReference>
<dbReference type="PRINTS" id="PR01210">
    <property type="entry name" value="GGTRANSPTASE"/>
</dbReference>
<dbReference type="Pfam" id="PF01019">
    <property type="entry name" value="G_glu_transpept"/>
    <property type="match status" value="1"/>
</dbReference>
<dbReference type="PANTHER" id="PTHR43881">
    <property type="entry name" value="GAMMA-GLUTAMYLTRANSPEPTIDASE (AFU_ORTHOLOGUE AFUA_4G13580)"/>
    <property type="match status" value="1"/>
</dbReference>
<evidence type="ECO:0000256" key="4">
    <source>
        <dbReference type="RuleBase" id="RU368036"/>
    </source>
</evidence>
<accession>A0ABS4IIH2</accession>
<comment type="catalytic activity">
    <reaction evidence="2 4">
        <text>glutathione + H2O = L-cysteinylglycine + L-glutamate</text>
        <dbReference type="Rhea" id="RHEA:28807"/>
        <dbReference type="ChEBI" id="CHEBI:15377"/>
        <dbReference type="ChEBI" id="CHEBI:29985"/>
        <dbReference type="ChEBI" id="CHEBI:57925"/>
        <dbReference type="ChEBI" id="CHEBI:61694"/>
        <dbReference type="EC" id="3.4.19.13"/>
    </reaction>
</comment>
<proteinExistence type="inferred from homology"/>
<dbReference type="PANTHER" id="PTHR43881:SF1">
    <property type="entry name" value="GAMMA-GLUTAMYLTRANSPEPTIDASE (AFU_ORTHOLOGUE AFUA_4G13580)"/>
    <property type="match status" value="1"/>
</dbReference>
<evidence type="ECO:0000313" key="5">
    <source>
        <dbReference type="EMBL" id="MBP1970739.1"/>
    </source>
</evidence>
<dbReference type="NCBIfam" id="TIGR00066">
    <property type="entry name" value="g_glut_trans"/>
    <property type="match status" value="1"/>
</dbReference>
<evidence type="ECO:0000256" key="3">
    <source>
        <dbReference type="ARBA" id="ARBA00047417"/>
    </source>
</evidence>
<comment type="subunit">
    <text evidence="4">This enzyme consists of two polypeptide chains, which are synthesized in precursor form from a single polypeptide.</text>
</comment>
<dbReference type="InterPro" id="IPR043138">
    <property type="entry name" value="GGT_lsub"/>
</dbReference>
<comment type="catalytic activity">
    <reaction evidence="3 4">
        <text>an N-terminal (5-L-glutamyl)-[peptide] + an alpha-amino acid = 5-L-glutamyl amino acid + an N-terminal L-alpha-aminoacyl-[peptide]</text>
        <dbReference type="Rhea" id="RHEA:23904"/>
        <dbReference type="Rhea" id="RHEA-COMP:9780"/>
        <dbReference type="Rhea" id="RHEA-COMP:9795"/>
        <dbReference type="ChEBI" id="CHEBI:77644"/>
        <dbReference type="ChEBI" id="CHEBI:78597"/>
        <dbReference type="ChEBI" id="CHEBI:78599"/>
        <dbReference type="ChEBI" id="CHEBI:78608"/>
        <dbReference type="EC" id="2.3.2.2"/>
    </reaction>
</comment>
<comment type="catalytic activity">
    <reaction evidence="1 4">
        <text>an S-substituted glutathione + H2O = an S-substituted L-cysteinylglycine + L-glutamate</text>
        <dbReference type="Rhea" id="RHEA:59468"/>
        <dbReference type="ChEBI" id="CHEBI:15377"/>
        <dbReference type="ChEBI" id="CHEBI:29985"/>
        <dbReference type="ChEBI" id="CHEBI:90779"/>
        <dbReference type="ChEBI" id="CHEBI:143103"/>
        <dbReference type="EC" id="3.4.19.13"/>
    </reaction>
</comment>
<dbReference type="RefSeq" id="WP_209463841.1">
    <property type="nucleotide sequence ID" value="NZ_CP110224.1"/>
</dbReference>
<protein>
    <recommendedName>
        <fullName evidence="4">Glutathione hydrolase proenzyme</fullName>
        <ecNumber evidence="4">2.3.2.2</ecNumber>
        <ecNumber evidence="4">3.4.19.13</ecNumber>
    </recommendedName>
    <component>
        <recommendedName>
            <fullName evidence="4">Glutathione hydrolase large chain</fullName>
        </recommendedName>
    </component>
    <component>
        <recommendedName>
            <fullName evidence="4">Glutathione hydrolase small chain</fullName>
        </recommendedName>
    </component>
</protein>
<dbReference type="InterPro" id="IPR029055">
    <property type="entry name" value="Ntn_hydrolases_N"/>
</dbReference>
<dbReference type="InterPro" id="IPR052896">
    <property type="entry name" value="GGT-like_enzyme"/>
</dbReference>
<dbReference type="SUPFAM" id="SSF56235">
    <property type="entry name" value="N-terminal nucleophile aminohydrolases (Ntn hydrolases)"/>
    <property type="match status" value="1"/>
</dbReference>
<dbReference type="Gene3D" id="1.10.246.130">
    <property type="match status" value="1"/>
</dbReference>
<name>A0ABS4IIH2_9BACI</name>
<keyword evidence="6" id="KW-1185">Reference proteome</keyword>
<dbReference type="EC" id="3.4.19.13" evidence="4"/>
<dbReference type="InterPro" id="IPR000101">
    <property type="entry name" value="GGT_peptidase"/>
</dbReference>
<dbReference type="EC" id="2.3.2.2" evidence="4"/>
<keyword evidence="4 5" id="KW-0808">Transferase</keyword>
<keyword evidence="4 5" id="KW-0378">Hydrolase</keyword>
<dbReference type="EMBL" id="JAGGKX010000016">
    <property type="protein sequence ID" value="MBP1970739.1"/>
    <property type="molecule type" value="Genomic_DNA"/>
</dbReference>
<keyword evidence="4" id="KW-0317">Glutathione biosynthesis</keyword>
<dbReference type="GO" id="GO:0036374">
    <property type="term" value="F:glutathione hydrolase activity"/>
    <property type="evidence" value="ECO:0007669"/>
    <property type="project" value="UniProtKB-EC"/>
</dbReference>
<comment type="PTM">
    <text evidence="4">Cleaved by autocatalysis into a large and a small subunit.</text>
</comment>
<dbReference type="Proteomes" id="UP001519345">
    <property type="component" value="Unassembled WGS sequence"/>
</dbReference>
<comment type="similarity">
    <text evidence="4">Belongs to the gamma-glutamyltransferase family.</text>
</comment>
<dbReference type="GO" id="GO:0103068">
    <property type="term" value="F:leukotriene C4 gamma-glutamyl transferase activity"/>
    <property type="evidence" value="ECO:0007669"/>
    <property type="project" value="UniProtKB-EC"/>
</dbReference>
<organism evidence="5 6">
    <name type="scientific">Virgibacillus natechei</name>
    <dbReference type="NCBI Taxonomy" id="1216297"/>
    <lineage>
        <taxon>Bacteria</taxon>
        <taxon>Bacillati</taxon>
        <taxon>Bacillota</taxon>
        <taxon>Bacilli</taxon>
        <taxon>Bacillales</taxon>
        <taxon>Bacillaceae</taxon>
        <taxon>Virgibacillus</taxon>
    </lineage>
</organism>
<evidence type="ECO:0000256" key="2">
    <source>
        <dbReference type="ARBA" id="ARBA00001089"/>
    </source>
</evidence>
<evidence type="ECO:0000256" key="1">
    <source>
        <dbReference type="ARBA" id="ARBA00001049"/>
    </source>
</evidence>
<evidence type="ECO:0000313" key="6">
    <source>
        <dbReference type="Proteomes" id="UP001519345"/>
    </source>
</evidence>
<dbReference type="Gene3D" id="3.60.20.40">
    <property type="match status" value="1"/>
</dbReference>
<gene>
    <name evidence="5" type="ORF">J2Z83_002875</name>
</gene>